<dbReference type="InterPro" id="IPR008979">
    <property type="entry name" value="Galactose-bd-like_sf"/>
</dbReference>
<dbReference type="InterPro" id="IPR044846">
    <property type="entry name" value="GH10"/>
</dbReference>
<name>A0A484NCF7_9ASTE</name>
<dbReference type="PRINTS" id="PR00134">
    <property type="entry name" value="GLHYDRLASE10"/>
</dbReference>
<dbReference type="Proteomes" id="UP000595140">
    <property type="component" value="Unassembled WGS sequence"/>
</dbReference>
<evidence type="ECO:0000256" key="4">
    <source>
        <dbReference type="ARBA" id="ARBA00022801"/>
    </source>
</evidence>
<dbReference type="Gene3D" id="3.20.20.80">
    <property type="entry name" value="Glycosidases"/>
    <property type="match status" value="1"/>
</dbReference>
<dbReference type="GO" id="GO:0031176">
    <property type="term" value="F:endo-1,4-beta-xylanase activity"/>
    <property type="evidence" value="ECO:0007669"/>
    <property type="project" value="UniProtKB-ARBA"/>
</dbReference>
<keyword evidence="2" id="KW-0858">Xylan degradation</keyword>
<dbReference type="SUPFAM" id="SSF51445">
    <property type="entry name" value="(Trans)glycosidases"/>
    <property type="match status" value="1"/>
</dbReference>
<evidence type="ECO:0000256" key="3">
    <source>
        <dbReference type="ARBA" id="ARBA00022737"/>
    </source>
</evidence>
<keyword evidence="9" id="KW-1185">Reference proteome</keyword>
<protein>
    <recommendedName>
        <fullName evidence="7">GH10 domain-containing protein</fullName>
    </recommendedName>
</protein>
<gene>
    <name evidence="8" type="ORF">CCAM_LOCUS40811</name>
</gene>
<keyword evidence="5" id="KW-0119">Carbohydrate metabolism</keyword>
<dbReference type="InterPro" id="IPR017853">
    <property type="entry name" value="GH"/>
</dbReference>
<evidence type="ECO:0000256" key="6">
    <source>
        <dbReference type="ARBA" id="ARBA00023326"/>
    </source>
</evidence>
<dbReference type="SMART" id="SM00633">
    <property type="entry name" value="Glyco_10"/>
    <property type="match status" value="1"/>
</dbReference>
<keyword evidence="3" id="KW-0677">Repeat</keyword>
<dbReference type="Pfam" id="PF02018">
    <property type="entry name" value="CBM_4_9"/>
    <property type="match status" value="2"/>
</dbReference>
<evidence type="ECO:0000256" key="2">
    <source>
        <dbReference type="ARBA" id="ARBA00022651"/>
    </source>
</evidence>
<evidence type="ECO:0000313" key="9">
    <source>
        <dbReference type="Proteomes" id="UP000595140"/>
    </source>
</evidence>
<organism evidence="8 9">
    <name type="scientific">Cuscuta campestris</name>
    <dbReference type="NCBI Taxonomy" id="132261"/>
    <lineage>
        <taxon>Eukaryota</taxon>
        <taxon>Viridiplantae</taxon>
        <taxon>Streptophyta</taxon>
        <taxon>Embryophyta</taxon>
        <taxon>Tracheophyta</taxon>
        <taxon>Spermatophyta</taxon>
        <taxon>Magnoliopsida</taxon>
        <taxon>eudicotyledons</taxon>
        <taxon>Gunneridae</taxon>
        <taxon>Pentapetalae</taxon>
        <taxon>asterids</taxon>
        <taxon>lamiids</taxon>
        <taxon>Solanales</taxon>
        <taxon>Convolvulaceae</taxon>
        <taxon>Cuscuteae</taxon>
        <taxon>Cuscuta</taxon>
        <taxon>Cuscuta subgen. Grammica</taxon>
        <taxon>Cuscuta sect. Cleistogrammica</taxon>
    </lineage>
</organism>
<dbReference type="AlphaFoldDB" id="A0A484NCF7"/>
<evidence type="ECO:0000313" key="8">
    <source>
        <dbReference type="EMBL" id="VFQ99035.1"/>
    </source>
</evidence>
<dbReference type="OrthoDB" id="3055998at2759"/>
<feature type="domain" description="GH10" evidence="7">
    <location>
        <begin position="411"/>
        <end position="706"/>
    </location>
</feature>
<keyword evidence="6" id="KW-0624">Polysaccharide degradation</keyword>
<evidence type="ECO:0000256" key="1">
    <source>
        <dbReference type="ARBA" id="ARBA00007495"/>
    </source>
</evidence>
<dbReference type="Gene3D" id="2.60.120.260">
    <property type="entry name" value="Galactose-binding domain-like"/>
    <property type="match status" value="2"/>
</dbReference>
<evidence type="ECO:0000256" key="5">
    <source>
        <dbReference type="ARBA" id="ARBA00023277"/>
    </source>
</evidence>
<accession>A0A484NCF7</accession>
<dbReference type="PANTHER" id="PTHR31490">
    <property type="entry name" value="GLYCOSYL HYDROLASE"/>
    <property type="match status" value="1"/>
</dbReference>
<proteinExistence type="inferred from homology"/>
<dbReference type="PROSITE" id="PS51760">
    <property type="entry name" value="GH10_2"/>
    <property type="match status" value="1"/>
</dbReference>
<sequence>MEDIYIEKHLLTHANNMIQLEGGVASSNTSRGQIPDGGGDEKQNKSAVIILNPEFEQGLNNWTGRGCDILLRDSMDDGKTVSPSGKAFACAANRTQDWNGIQQDISGRAQRKLEYEATATVRIHGTANVSDTAQVRATLWLQYPDLPEQYIGIARVEAKAQEWTQLQGKFLIHGSPSKVVIFLEGPPPGIDILISSFDVKHAPKVPPSPPPLIENPGYGVNIITNSNLNDGTNGWYSLGNSTMTSAPGSPRILPPMARDSLGPHSLSGRYILVTNRTQSWMGPAQDITSKVKPFLTYQVSAWVKTGNNATGPPQMANVAVSVDGQWVNGGQVEITDDYRWHEIGGAFRVEKQPTAKIVAYIQGPSPGVDLMVAGLQIFAVDRKARFKDLKTQTDKIRKRDVVLKFSGLGSSGTSVKIRQTHNSFPFGSCISRSEIDNEDLTSFFVKNFNWAVFENELKWYSTEPQRGKLNYKDADELLDFCTKNNLQARGHCIFWEVEAAVQQWVRSLTEPDMLAAVQSRLTGLLTRYKGKFPHYDVNNEMLHGSFYQDHLGKDIRANMFKTAHQLDPSAVLFVNDYHVEDCADPRSSPEKYIDHILDLVRQGAPVGGVGIQGHVNSPVGPIVSSALDKMGTLGLPIWFTEVDVSSVNEHVRADDIEVMIRECFAHPAVEGITLWGFWELNMSRENAYLVNAEGGVNEAGKRLLGLKQEWLTNCYGRVDDKDEQYCFRGFHGSYEMEVITASSKRITKTFVVEKGEDPLVISVDLL</sequence>
<keyword evidence="4" id="KW-0378">Hydrolase</keyword>
<dbReference type="GO" id="GO:0045493">
    <property type="term" value="P:xylan catabolic process"/>
    <property type="evidence" value="ECO:0007669"/>
    <property type="project" value="UniProtKB-KW"/>
</dbReference>
<dbReference type="InterPro" id="IPR001000">
    <property type="entry name" value="GH10_dom"/>
</dbReference>
<dbReference type="SUPFAM" id="SSF49785">
    <property type="entry name" value="Galactose-binding domain-like"/>
    <property type="match status" value="2"/>
</dbReference>
<dbReference type="PANTHER" id="PTHR31490:SF1">
    <property type="entry name" value="ENDO-1,4-BETA-XYLANASE 1"/>
    <property type="match status" value="1"/>
</dbReference>
<dbReference type="FunFam" id="2.60.120.260:FF:000103">
    <property type="entry name" value="Glycosyl hydrolase family 10 protein"/>
    <property type="match status" value="1"/>
</dbReference>
<dbReference type="Pfam" id="PF00331">
    <property type="entry name" value="Glyco_hydro_10"/>
    <property type="match status" value="1"/>
</dbReference>
<dbReference type="InterPro" id="IPR003305">
    <property type="entry name" value="CenC_carb-bd"/>
</dbReference>
<comment type="similarity">
    <text evidence="1">Belongs to the glycosyl hydrolase 10 (cellulase F) family.</text>
</comment>
<evidence type="ECO:0000259" key="7">
    <source>
        <dbReference type="PROSITE" id="PS51760"/>
    </source>
</evidence>
<reference evidence="8 9" key="1">
    <citation type="submission" date="2018-04" db="EMBL/GenBank/DDBJ databases">
        <authorList>
            <person name="Vogel A."/>
        </authorList>
    </citation>
    <scope>NUCLEOTIDE SEQUENCE [LARGE SCALE GENOMIC DNA]</scope>
</reference>
<dbReference type="EMBL" id="OOIL02006641">
    <property type="protein sequence ID" value="VFQ99035.1"/>
    <property type="molecule type" value="Genomic_DNA"/>
</dbReference>
<dbReference type="FunFam" id="3.20.20.80:FF:000104">
    <property type="entry name" value="Endo-1,4-beta-xylanase A"/>
    <property type="match status" value="1"/>
</dbReference>